<keyword evidence="1" id="KW-0812">Transmembrane</keyword>
<evidence type="ECO:0000313" key="2">
    <source>
        <dbReference type="EMBL" id="KAH3673201.1"/>
    </source>
</evidence>
<proteinExistence type="predicted"/>
<dbReference type="AlphaFoldDB" id="A0A9P8TBP1"/>
<sequence length="285" mass="31986">MASQSILTHRVITSVALAFSIWANLRYALGRAPVEKDPEDDPFFRVGFTPFTANILFIIIYWGVLHLLQILFVAQYFFPDAAEGQNSEISELSSSRLEVAQTTGWYFTLFNILQLIWVLLFSHGHYILAELVVILNFFNILVLYLVSKSYKIKNLTNYLLIHIPTAAFPVSWLLYALFWNGAVAIGSQSLASRIVANVFIWQFLIIPGFFLVFYRDWAIGLSSAYLVLGLAIGQIFTKLFALQWIFALIISALLFLASIAVWSGNLGNSSATSVQDGENAPLINN</sequence>
<comment type="caution">
    <text evidence="2">The sequence shown here is derived from an EMBL/GenBank/DDBJ whole genome shotgun (WGS) entry which is preliminary data.</text>
</comment>
<dbReference type="PANTHER" id="PTHR37992:SF1">
    <property type="entry name" value="DUF1774-DOMAIN-CONTAINING PROTEIN"/>
    <property type="match status" value="1"/>
</dbReference>
<name>A0A9P8TBP1_9ASCO</name>
<keyword evidence="1" id="KW-1133">Transmembrane helix</keyword>
<feature type="transmembrane region" description="Helical" evidence="1">
    <location>
        <begin position="158"/>
        <end position="178"/>
    </location>
</feature>
<dbReference type="InterPro" id="IPR013920">
    <property type="entry name" value="DUF1774_fun"/>
</dbReference>
<dbReference type="PANTHER" id="PTHR37992">
    <property type="entry name" value="EXPRESSED PROTEIN"/>
    <property type="match status" value="1"/>
</dbReference>
<evidence type="ECO:0000313" key="3">
    <source>
        <dbReference type="Proteomes" id="UP000769528"/>
    </source>
</evidence>
<feature type="transmembrane region" description="Helical" evidence="1">
    <location>
        <begin position="126"/>
        <end position="146"/>
    </location>
</feature>
<feature type="transmembrane region" description="Helical" evidence="1">
    <location>
        <begin position="242"/>
        <end position="262"/>
    </location>
</feature>
<dbReference type="EMBL" id="JAEUBF010001036">
    <property type="protein sequence ID" value="KAH3673201.1"/>
    <property type="molecule type" value="Genomic_DNA"/>
</dbReference>
<evidence type="ECO:0008006" key="4">
    <source>
        <dbReference type="Google" id="ProtNLM"/>
    </source>
</evidence>
<protein>
    <recommendedName>
        <fullName evidence="4">DUF1774-domain-containing protein</fullName>
    </recommendedName>
</protein>
<reference evidence="2" key="2">
    <citation type="submission" date="2021-01" db="EMBL/GenBank/DDBJ databases">
        <authorList>
            <person name="Schikora-Tamarit M.A."/>
        </authorList>
    </citation>
    <scope>NUCLEOTIDE SEQUENCE</scope>
    <source>
        <strain evidence="2">CBS6341</strain>
    </source>
</reference>
<dbReference type="OrthoDB" id="3342455at2759"/>
<keyword evidence="1" id="KW-0472">Membrane</keyword>
<evidence type="ECO:0000256" key="1">
    <source>
        <dbReference type="SAM" id="Phobius"/>
    </source>
</evidence>
<organism evidence="2 3">
    <name type="scientific">Wickerhamomyces mucosus</name>
    <dbReference type="NCBI Taxonomy" id="1378264"/>
    <lineage>
        <taxon>Eukaryota</taxon>
        <taxon>Fungi</taxon>
        <taxon>Dikarya</taxon>
        <taxon>Ascomycota</taxon>
        <taxon>Saccharomycotina</taxon>
        <taxon>Saccharomycetes</taxon>
        <taxon>Phaffomycetales</taxon>
        <taxon>Wickerhamomycetaceae</taxon>
        <taxon>Wickerhamomyces</taxon>
    </lineage>
</organism>
<feature type="transmembrane region" description="Helical" evidence="1">
    <location>
        <begin position="99"/>
        <end position="120"/>
    </location>
</feature>
<feature type="transmembrane region" description="Helical" evidence="1">
    <location>
        <begin position="54"/>
        <end position="78"/>
    </location>
</feature>
<dbReference type="Pfam" id="PF08611">
    <property type="entry name" value="DUF1774"/>
    <property type="match status" value="1"/>
</dbReference>
<reference evidence="2" key="1">
    <citation type="journal article" date="2021" name="Open Biol.">
        <title>Shared evolutionary footprints suggest mitochondrial oxidative damage underlies multiple complex I losses in fungi.</title>
        <authorList>
            <person name="Schikora-Tamarit M.A."/>
            <person name="Marcet-Houben M."/>
            <person name="Nosek J."/>
            <person name="Gabaldon T."/>
        </authorList>
    </citation>
    <scope>NUCLEOTIDE SEQUENCE</scope>
    <source>
        <strain evidence="2">CBS6341</strain>
    </source>
</reference>
<feature type="transmembrane region" description="Helical" evidence="1">
    <location>
        <begin position="217"/>
        <end position="236"/>
    </location>
</feature>
<accession>A0A9P8TBP1</accession>
<gene>
    <name evidence="2" type="ORF">WICMUC_003819</name>
</gene>
<dbReference type="Proteomes" id="UP000769528">
    <property type="component" value="Unassembled WGS sequence"/>
</dbReference>
<keyword evidence="3" id="KW-1185">Reference proteome</keyword>
<feature type="transmembrane region" description="Helical" evidence="1">
    <location>
        <begin position="190"/>
        <end position="210"/>
    </location>
</feature>